<dbReference type="RefSeq" id="WP_211856875.1">
    <property type="nucleotide sequence ID" value="NZ_JAAGBB010000069.1"/>
</dbReference>
<dbReference type="InterPro" id="IPR011766">
    <property type="entry name" value="TPP_enzyme_TPP-bd"/>
</dbReference>
<evidence type="ECO:0000256" key="1">
    <source>
        <dbReference type="ARBA" id="ARBA00022793"/>
    </source>
</evidence>
<dbReference type="SUPFAM" id="SSF52518">
    <property type="entry name" value="Thiamin diphosphate-binding fold (THDP-binding)"/>
    <property type="match status" value="1"/>
</dbReference>
<evidence type="ECO:0000313" key="5">
    <source>
        <dbReference type="Proteomes" id="UP001196870"/>
    </source>
</evidence>
<keyword evidence="1" id="KW-0210">Decarboxylase</keyword>
<dbReference type="PANTHER" id="PTHR42818">
    <property type="entry name" value="SULFOPYRUVATE DECARBOXYLASE SUBUNIT ALPHA"/>
    <property type="match status" value="1"/>
</dbReference>
<protein>
    <submittedName>
        <fullName evidence="4">Aldehyde dehydrogenase</fullName>
    </submittedName>
</protein>
<evidence type="ECO:0000313" key="4">
    <source>
        <dbReference type="EMBL" id="MBR0668805.1"/>
    </source>
</evidence>
<organism evidence="4 5">
    <name type="scientific">Plastoroseomonas hellenica</name>
    <dbReference type="NCBI Taxonomy" id="2687306"/>
    <lineage>
        <taxon>Bacteria</taxon>
        <taxon>Pseudomonadati</taxon>
        <taxon>Pseudomonadota</taxon>
        <taxon>Alphaproteobacteria</taxon>
        <taxon>Acetobacterales</taxon>
        <taxon>Acetobacteraceae</taxon>
        <taxon>Plastoroseomonas</taxon>
    </lineage>
</organism>
<accession>A0ABS5F9M5</accession>
<dbReference type="PANTHER" id="PTHR42818:SF1">
    <property type="entry name" value="SULFOPYRUVATE DECARBOXYLASE"/>
    <property type="match status" value="1"/>
</dbReference>
<dbReference type="Proteomes" id="UP001196870">
    <property type="component" value="Unassembled WGS sequence"/>
</dbReference>
<dbReference type="Pfam" id="PF02775">
    <property type="entry name" value="TPP_enzyme_C"/>
    <property type="match status" value="1"/>
</dbReference>
<name>A0ABS5F9M5_9PROT</name>
<sequence length="197" mass="19928">MTATLDRRAAVARLLADRRDLVIVTGLGSPTYDVAACGEHDRNFHLWGAMGGAVAMGLGIALAQPQTPVAVVTGDGEALMGMGALATVALQQPANLTIVIIDNGLYEETGGQASHTGAGADLAAIARGCGIANAIVVTREEELPALATRLHAPSDGPALAVLKVAPGEAPRVLPGWDGPAQRLRTTAALLASRATGS</sequence>
<comment type="caution">
    <text evidence="4">The sequence shown here is derived from an EMBL/GenBank/DDBJ whole genome shotgun (WGS) entry which is preliminary data.</text>
</comment>
<gene>
    <name evidence="4" type="ORF">GXW71_30935</name>
</gene>
<evidence type="ECO:0000259" key="3">
    <source>
        <dbReference type="Pfam" id="PF02775"/>
    </source>
</evidence>
<keyword evidence="2" id="KW-0456">Lyase</keyword>
<feature type="domain" description="Thiamine pyrophosphate enzyme TPP-binding" evidence="3">
    <location>
        <begin position="45"/>
        <end position="159"/>
    </location>
</feature>
<keyword evidence="5" id="KW-1185">Reference proteome</keyword>
<dbReference type="Gene3D" id="3.40.50.970">
    <property type="match status" value="1"/>
</dbReference>
<proteinExistence type="predicted"/>
<dbReference type="EMBL" id="JAAGBB010000069">
    <property type="protein sequence ID" value="MBR0668805.1"/>
    <property type="molecule type" value="Genomic_DNA"/>
</dbReference>
<dbReference type="InterPro" id="IPR051818">
    <property type="entry name" value="TPP_dependent_decarboxylase"/>
</dbReference>
<reference evidence="5" key="1">
    <citation type="journal article" date="2021" name="Syst. Appl. Microbiol.">
        <title>Roseomonas hellenica sp. nov., isolated from roots of wild-growing Alkanna tinctoria.</title>
        <authorList>
            <person name="Rat A."/>
            <person name="Naranjo H.D."/>
            <person name="Lebbe L."/>
            <person name="Cnockaert M."/>
            <person name="Krigas N."/>
            <person name="Grigoriadou K."/>
            <person name="Maloupa E."/>
            <person name="Willems A."/>
        </authorList>
    </citation>
    <scope>NUCLEOTIDE SEQUENCE [LARGE SCALE GENOMIC DNA]</scope>
    <source>
        <strain evidence="5">LMG 31523</strain>
    </source>
</reference>
<evidence type="ECO:0000256" key="2">
    <source>
        <dbReference type="ARBA" id="ARBA00023239"/>
    </source>
</evidence>
<dbReference type="InterPro" id="IPR029061">
    <property type="entry name" value="THDP-binding"/>
</dbReference>